<evidence type="ECO:0000256" key="1">
    <source>
        <dbReference type="SAM" id="Phobius"/>
    </source>
</evidence>
<feature type="transmembrane region" description="Helical" evidence="1">
    <location>
        <begin position="200"/>
        <end position="218"/>
    </location>
</feature>
<keyword evidence="1" id="KW-0472">Membrane</keyword>
<comment type="caution">
    <text evidence="3">The sequence shown here is derived from an EMBL/GenBank/DDBJ whole genome shotgun (WGS) entry which is preliminary data.</text>
</comment>
<keyword evidence="3" id="KW-0378">Hydrolase</keyword>
<name>A0ABW2PPN4_9BACL</name>
<dbReference type="PANTHER" id="PTHR39430">
    <property type="entry name" value="MEMBRANE-ASSOCIATED PROTEASE-RELATED"/>
    <property type="match status" value="1"/>
</dbReference>
<feature type="transmembrane region" description="Helical" evidence="1">
    <location>
        <begin position="16"/>
        <end position="45"/>
    </location>
</feature>
<evidence type="ECO:0000313" key="4">
    <source>
        <dbReference type="Proteomes" id="UP001596505"/>
    </source>
</evidence>
<feature type="domain" description="CAAX prenyl protease 2/Lysostaphin resistance protein A-like" evidence="2">
    <location>
        <begin position="144"/>
        <end position="236"/>
    </location>
</feature>
<dbReference type="EC" id="3.4.-.-" evidence="3"/>
<proteinExistence type="predicted"/>
<dbReference type="PANTHER" id="PTHR39430:SF1">
    <property type="entry name" value="PROTEASE"/>
    <property type="match status" value="1"/>
</dbReference>
<dbReference type="Pfam" id="PF02517">
    <property type="entry name" value="Rce1-like"/>
    <property type="match status" value="1"/>
</dbReference>
<keyword evidence="1" id="KW-1133">Transmembrane helix</keyword>
<dbReference type="EMBL" id="JBHTCO010000001">
    <property type="protein sequence ID" value="MFC7391406.1"/>
    <property type="molecule type" value="Genomic_DNA"/>
</dbReference>
<evidence type="ECO:0000313" key="3">
    <source>
        <dbReference type="EMBL" id="MFC7391406.1"/>
    </source>
</evidence>
<sequence>MTTVFKNKNGQIRSGYLISFTGLLALAFSMVLSIPATIIMVISQYNPSSRTLEIEKITNDMSSYYLLNITQEIGIIIAVIIAWKLFNKAKVKNIGFGFYKGVRQILLGLLLGFLSMTLIFIFLRILGAVDVANSIIHPHISKYLLLDILLYVLVGIAEELFFRGYIIGTMLQRGNNKLWCMTVSAIIFGCTHLINPNVAAVGIINIALVGVLFTYMYISTGKLWLSIGFHITWNYFQGSVFGFHVSGTETHGLYITKINSHQWLLNGGHFGPEAGLLTTIVVIINLFVLFWWNRKKTLNHSFEVQKELAE</sequence>
<feature type="transmembrane region" description="Helical" evidence="1">
    <location>
        <begin position="148"/>
        <end position="166"/>
    </location>
</feature>
<organism evidence="3 4">
    <name type="scientific">Scopulibacillus cellulosilyticus</name>
    <dbReference type="NCBI Taxonomy" id="2665665"/>
    <lineage>
        <taxon>Bacteria</taxon>
        <taxon>Bacillati</taxon>
        <taxon>Bacillota</taxon>
        <taxon>Bacilli</taxon>
        <taxon>Bacillales</taxon>
        <taxon>Sporolactobacillaceae</taxon>
        <taxon>Scopulibacillus</taxon>
    </lineage>
</organism>
<dbReference type="RefSeq" id="WP_380962350.1">
    <property type="nucleotide sequence ID" value="NZ_JBHTCO010000001.1"/>
</dbReference>
<protein>
    <submittedName>
        <fullName evidence="3">CPBP family intramembrane glutamic endopeptidase</fullName>
        <ecNumber evidence="3">3.4.-.-</ecNumber>
    </submittedName>
</protein>
<feature type="transmembrane region" description="Helical" evidence="1">
    <location>
        <begin position="106"/>
        <end position="128"/>
    </location>
</feature>
<feature type="transmembrane region" description="Helical" evidence="1">
    <location>
        <begin position="274"/>
        <end position="292"/>
    </location>
</feature>
<feature type="transmembrane region" description="Helical" evidence="1">
    <location>
        <begin position="178"/>
        <end position="194"/>
    </location>
</feature>
<dbReference type="InterPro" id="IPR003675">
    <property type="entry name" value="Rce1/LyrA-like_dom"/>
</dbReference>
<reference evidence="4" key="1">
    <citation type="journal article" date="2019" name="Int. J. Syst. Evol. Microbiol.">
        <title>The Global Catalogue of Microorganisms (GCM) 10K type strain sequencing project: providing services to taxonomists for standard genome sequencing and annotation.</title>
        <authorList>
            <consortium name="The Broad Institute Genomics Platform"/>
            <consortium name="The Broad Institute Genome Sequencing Center for Infectious Disease"/>
            <person name="Wu L."/>
            <person name="Ma J."/>
        </authorList>
    </citation>
    <scope>NUCLEOTIDE SEQUENCE [LARGE SCALE GENOMIC DNA]</scope>
    <source>
        <strain evidence="4">CGMCC 1.16305</strain>
    </source>
</reference>
<evidence type="ECO:0000259" key="2">
    <source>
        <dbReference type="Pfam" id="PF02517"/>
    </source>
</evidence>
<accession>A0ABW2PPN4</accession>
<feature type="transmembrane region" description="Helical" evidence="1">
    <location>
        <begin position="223"/>
        <end position="245"/>
    </location>
</feature>
<keyword evidence="1" id="KW-0812">Transmembrane</keyword>
<gene>
    <name evidence="3" type="ORF">ACFQRG_00065</name>
</gene>
<dbReference type="GO" id="GO:0016787">
    <property type="term" value="F:hydrolase activity"/>
    <property type="evidence" value="ECO:0007669"/>
    <property type="project" value="UniProtKB-KW"/>
</dbReference>
<dbReference type="Proteomes" id="UP001596505">
    <property type="component" value="Unassembled WGS sequence"/>
</dbReference>
<feature type="transmembrane region" description="Helical" evidence="1">
    <location>
        <begin position="65"/>
        <end position="86"/>
    </location>
</feature>
<keyword evidence="4" id="KW-1185">Reference proteome</keyword>